<dbReference type="Pfam" id="PF13460">
    <property type="entry name" value="NAD_binding_10"/>
    <property type="match status" value="1"/>
</dbReference>
<dbReference type="PANTHER" id="PTHR12126:SF11">
    <property type="entry name" value="NADH DEHYDROGENASE [UBIQUINONE] 1 ALPHA SUBCOMPLEX SUBUNIT 9, MITOCHONDRIAL"/>
    <property type="match status" value="1"/>
</dbReference>
<comment type="caution">
    <text evidence="2">The sequence shown here is derived from an EMBL/GenBank/DDBJ whole genome shotgun (WGS) entry which is preliminary data.</text>
</comment>
<dbReference type="SUPFAM" id="SSF51735">
    <property type="entry name" value="NAD(P)-binding Rossmann-fold domains"/>
    <property type="match status" value="1"/>
</dbReference>
<accession>A0ABT3L974</accession>
<evidence type="ECO:0000313" key="2">
    <source>
        <dbReference type="EMBL" id="MCW6038012.1"/>
    </source>
</evidence>
<proteinExistence type="predicted"/>
<dbReference type="Gene3D" id="3.40.50.720">
    <property type="entry name" value="NAD(P)-binding Rossmann-like Domain"/>
    <property type="match status" value="1"/>
</dbReference>
<dbReference type="InterPro" id="IPR016040">
    <property type="entry name" value="NAD(P)-bd_dom"/>
</dbReference>
<protein>
    <submittedName>
        <fullName evidence="2">NAD-dependent epimerase/dehydratase family protein</fullName>
    </submittedName>
</protein>
<organism evidence="2 3">
    <name type="scientific">Spirulina subsalsa FACHB-351</name>
    <dbReference type="NCBI Taxonomy" id="234711"/>
    <lineage>
        <taxon>Bacteria</taxon>
        <taxon>Bacillati</taxon>
        <taxon>Cyanobacteriota</taxon>
        <taxon>Cyanophyceae</taxon>
        <taxon>Spirulinales</taxon>
        <taxon>Spirulinaceae</taxon>
        <taxon>Spirulina</taxon>
    </lineage>
</organism>
<evidence type="ECO:0000259" key="1">
    <source>
        <dbReference type="Pfam" id="PF13460"/>
    </source>
</evidence>
<dbReference type="RefSeq" id="WP_265265905.1">
    <property type="nucleotide sequence ID" value="NZ_JAIHOM010000103.1"/>
</dbReference>
<evidence type="ECO:0000313" key="3">
    <source>
        <dbReference type="Proteomes" id="UP001526426"/>
    </source>
</evidence>
<feature type="domain" description="NAD(P)-binding" evidence="1">
    <location>
        <begin position="9"/>
        <end position="151"/>
    </location>
</feature>
<dbReference type="EMBL" id="JAIHOM010000103">
    <property type="protein sequence ID" value="MCW6038012.1"/>
    <property type="molecule type" value="Genomic_DNA"/>
</dbReference>
<dbReference type="PANTHER" id="PTHR12126">
    <property type="entry name" value="NADH-UBIQUINONE OXIDOREDUCTASE 39 KDA SUBUNIT-RELATED"/>
    <property type="match status" value="1"/>
</dbReference>
<dbReference type="Proteomes" id="UP001526426">
    <property type="component" value="Unassembled WGS sequence"/>
</dbReference>
<name>A0ABT3L974_9CYAN</name>
<dbReference type="InterPro" id="IPR051207">
    <property type="entry name" value="ComplexI_NDUFA9_subunit"/>
</dbReference>
<reference evidence="2 3" key="1">
    <citation type="submission" date="2021-08" db="EMBL/GenBank/DDBJ databases">
        <title>Draft genome sequence of Spirulina subsalsa with high tolerance to salinity and hype-accumulation of phycocyanin.</title>
        <authorList>
            <person name="Pei H."/>
            <person name="Jiang L."/>
        </authorList>
    </citation>
    <scope>NUCLEOTIDE SEQUENCE [LARGE SCALE GENOMIC DNA]</scope>
    <source>
        <strain evidence="2 3">FACHB-351</strain>
    </source>
</reference>
<sequence length="289" mass="32255">MSPSILLTGATGFTGSFVCQKLIQEQIKFDCLIRHSSDSRKLMDLGLNCVEADLNDLDSLKRTLPNYKILVNVASIGFGAAPTIVQACEESGIERAIFISTTAIFTHLNASSKTIRLAAEQSIKNSSLKYTILRPTMIYGTPEDRNMIRLLRFLQKSPIIPIFGSGEFLQQPVHVEDVAWAITKVINCPETYRKEYNISGKTPLTYNQVIEIASEALGKKTIKVHIPVSLATHCIKTIQSLGLKFPITEEQILRLNEHKNFDYSLASEDFGYSPRSFAEGIDQEIKLLK</sequence>
<keyword evidence="3" id="KW-1185">Reference proteome</keyword>
<dbReference type="InterPro" id="IPR036291">
    <property type="entry name" value="NAD(P)-bd_dom_sf"/>
</dbReference>
<gene>
    <name evidence="2" type="ORF">K4A83_17290</name>
</gene>